<dbReference type="OrthoDB" id="581532at2"/>
<evidence type="ECO:0000259" key="1">
    <source>
        <dbReference type="Pfam" id="PF03476"/>
    </source>
</evidence>
<dbReference type="RefSeq" id="WP_086077505.1">
    <property type="nucleotide sequence ID" value="NZ_CP021111.1"/>
</dbReference>
<name>A0A1W6Z8R1_9BORD</name>
<feature type="domain" description="Molybdenum cofactor sulfurase middle" evidence="1">
    <location>
        <begin position="15"/>
        <end position="109"/>
    </location>
</feature>
<evidence type="ECO:0000313" key="3">
    <source>
        <dbReference type="Proteomes" id="UP000194161"/>
    </source>
</evidence>
<dbReference type="Proteomes" id="UP000194161">
    <property type="component" value="Chromosome"/>
</dbReference>
<evidence type="ECO:0000313" key="2">
    <source>
        <dbReference type="EMBL" id="ARP93729.1"/>
    </source>
</evidence>
<dbReference type="InterPro" id="IPR005303">
    <property type="entry name" value="MOCOS_middle"/>
</dbReference>
<organism evidence="2 3">
    <name type="scientific">Bordetella genomosp. 13</name>
    <dbReference type="NCBI Taxonomy" id="463040"/>
    <lineage>
        <taxon>Bacteria</taxon>
        <taxon>Pseudomonadati</taxon>
        <taxon>Pseudomonadota</taxon>
        <taxon>Betaproteobacteria</taxon>
        <taxon>Burkholderiales</taxon>
        <taxon>Alcaligenaceae</taxon>
        <taxon>Bordetella</taxon>
    </lineage>
</organism>
<dbReference type="SUPFAM" id="SSF141673">
    <property type="entry name" value="MOSC N-terminal domain-like"/>
    <property type="match status" value="1"/>
</dbReference>
<proteinExistence type="predicted"/>
<gene>
    <name evidence="2" type="ORF">CAL15_04640</name>
</gene>
<keyword evidence="3" id="KW-1185">Reference proteome</keyword>
<dbReference type="AlphaFoldDB" id="A0A1W6Z8R1"/>
<dbReference type="EMBL" id="CP021111">
    <property type="protein sequence ID" value="ARP93729.1"/>
    <property type="molecule type" value="Genomic_DNA"/>
</dbReference>
<dbReference type="Pfam" id="PF03476">
    <property type="entry name" value="MOSC_N"/>
    <property type="match status" value="1"/>
</dbReference>
<dbReference type="KEGG" id="bgm:CAL15_04640"/>
<protein>
    <recommendedName>
        <fullName evidence="1">Molybdenum cofactor sulfurase middle domain-containing protein</fullName>
    </recommendedName>
</protein>
<accession>A0A1W6Z8R1</accession>
<reference evidence="2 3" key="1">
    <citation type="submission" date="2017-05" db="EMBL/GenBank/DDBJ databases">
        <title>Complete and WGS of Bordetella genogroups.</title>
        <authorList>
            <person name="Spilker T."/>
            <person name="LiPuma J."/>
        </authorList>
    </citation>
    <scope>NUCLEOTIDE SEQUENCE [LARGE SCALE GENOMIC DNA]</scope>
    <source>
        <strain evidence="2 3">AU7206</strain>
    </source>
</reference>
<dbReference type="STRING" id="463040.CAL15_04640"/>
<sequence length="127" mass="14120">MSDNAFQPVAECGHTTQGDAAAYHRRWLVVNDAGQWMTRALCPRLADVSVELRLGYLVLKAPGMLRMDIPLDVIEDDDSVRYQIMLGGQAVDVIDEGELAAAWISNVTGIPCRVMKVHPDVVEVRWE</sequence>